<dbReference type="SUPFAM" id="SSF48371">
    <property type="entry name" value="ARM repeat"/>
    <property type="match status" value="2"/>
</dbReference>
<organism evidence="2 3">
    <name type="scientific">Tritrichomonas musculus</name>
    <dbReference type="NCBI Taxonomy" id="1915356"/>
    <lineage>
        <taxon>Eukaryota</taxon>
        <taxon>Metamonada</taxon>
        <taxon>Parabasalia</taxon>
        <taxon>Tritrichomonadida</taxon>
        <taxon>Tritrichomonadidae</taxon>
        <taxon>Tritrichomonas</taxon>
    </lineage>
</organism>
<accession>A0ABR2HGP0</accession>
<name>A0ABR2HGP0_9EUKA</name>
<evidence type="ECO:0000313" key="2">
    <source>
        <dbReference type="EMBL" id="KAK8846268.1"/>
    </source>
</evidence>
<dbReference type="InterPro" id="IPR011989">
    <property type="entry name" value="ARM-like"/>
</dbReference>
<gene>
    <name evidence="2" type="ORF">M9Y10_020274</name>
</gene>
<dbReference type="InterPro" id="IPR001494">
    <property type="entry name" value="Importin-beta_N"/>
</dbReference>
<feature type="domain" description="Importin N-terminal" evidence="1">
    <location>
        <begin position="26"/>
        <end position="92"/>
    </location>
</feature>
<reference evidence="2 3" key="1">
    <citation type="submission" date="2024-04" db="EMBL/GenBank/DDBJ databases">
        <title>Tritrichomonas musculus Genome.</title>
        <authorList>
            <person name="Alves-Ferreira E."/>
            <person name="Grigg M."/>
            <person name="Lorenzi H."/>
            <person name="Galac M."/>
        </authorList>
    </citation>
    <scope>NUCLEOTIDE SEQUENCE [LARGE SCALE GENOMIC DNA]</scope>
    <source>
        <strain evidence="2 3">EAF2021</strain>
    </source>
</reference>
<dbReference type="Proteomes" id="UP001470230">
    <property type="component" value="Unassembled WGS sequence"/>
</dbReference>
<proteinExistence type="predicted"/>
<dbReference type="InterPro" id="IPR013598">
    <property type="entry name" value="Exportin-1/Importin-b-like"/>
</dbReference>
<protein>
    <recommendedName>
        <fullName evidence="1">Importin N-terminal domain-containing protein</fullName>
    </recommendedName>
</protein>
<dbReference type="Gene3D" id="1.25.10.10">
    <property type="entry name" value="Leucine-rich Repeat Variant"/>
    <property type="match status" value="2"/>
</dbReference>
<sequence length="878" mass="101631">MDFSRQNVELAFNILYNGNNEEINNANLFLMEWTRTPGCHQTAFEILTESNDQHIRCTALSILYRQMQVHWNSFDEFFRNSVKAFFFKLFSEGFSSPAIANSSISIIVLISIFEWPELFPNFFDLVFNLKESMYTFQIVANFLKLLEDCDFITKSRLVSLRMNFINNNYIQKIIFLIQQITQNEQNQNLANQYTIIFLSIYNSLFEWCDIKIFLTQEIIYYIISKIPIHEAYECLSTLFINRTDSTEILSSILPNFLHAVVQSPNFNFLLQFLRKFGRILEKTENEVVSQLYSFLLTADFDDDYMDDFWNLWYVIIHRILFSVTCQDESSVSLMKTFTPLFELMRNKFSSLIPYAISNGKVVDYTAISTWEILNRIDKEGFLNFISNLQQKLLSEPEMRTKYCIDINYSFSSLNFLLKSTSNQTLFDMAVNYFTNLFQEGISNFDIQSSIFALSRSTIILSINQPIFQKYCESIMYCFKSNNLDLKETAANCFSFTINEIPEFFASTAKDFTIFFLNSVRDLLIVVIEEDIKDDFYVMMLFRCATCLALAISKQNKNIDITYFNLIVDPVLEILDESAPIALKIINEIGKSSCELCIYAFHKFWAPLFALAKMNDILINDLIIDALCSGFENCPFEQVQPQAKIFVDLLLNQSSPEIAVSAISACREKNSNFDKFYPFFENLLNIPSVELFDMYYVFSPRLIKLDSAMPLICEGIINVDINTCNSAISCIKKFLNSLDEPNCTSFVELYRKPILSATISSLIDFMHCSLVSRLSSILIKIIVSSKILNVPNVEIDILDALKSLCQNEPAESEFENFIKTLVISCDDRKKANQVIADFLIIMRHVTPAEKMEILERIDDIDEDEKNVIQEIEKSLDIKS</sequence>
<dbReference type="Pfam" id="PF08389">
    <property type="entry name" value="Xpo1"/>
    <property type="match status" value="1"/>
</dbReference>
<dbReference type="PROSITE" id="PS50166">
    <property type="entry name" value="IMPORTIN_B_NT"/>
    <property type="match status" value="1"/>
</dbReference>
<comment type="caution">
    <text evidence="2">The sequence shown here is derived from an EMBL/GenBank/DDBJ whole genome shotgun (WGS) entry which is preliminary data.</text>
</comment>
<dbReference type="Pfam" id="PF03810">
    <property type="entry name" value="IBN_N"/>
    <property type="match status" value="1"/>
</dbReference>
<evidence type="ECO:0000259" key="1">
    <source>
        <dbReference type="PROSITE" id="PS50166"/>
    </source>
</evidence>
<evidence type="ECO:0000313" key="3">
    <source>
        <dbReference type="Proteomes" id="UP001470230"/>
    </source>
</evidence>
<dbReference type="EMBL" id="JAPFFF010000029">
    <property type="protein sequence ID" value="KAK8846268.1"/>
    <property type="molecule type" value="Genomic_DNA"/>
</dbReference>
<keyword evidence="3" id="KW-1185">Reference proteome</keyword>
<dbReference type="InterPro" id="IPR016024">
    <property type="entry name" value="ARM-type_fold"/>
</dbReference>